<dbReference type="GO" id="GO:0005737">
    <property type="term" value="C:cytoplasm"/>
    <property type="evidence" value="ECO:0007669"/>
    <property type="project" value="TreeGrafter"/>
</dbReference>
<evidence type="ECO:0000256" key="1">
    <source>
        <dbReference type="ARBA" id="ARBA00022741"/>
    </source>
</evidence>
<name>A0A543PP69_9MICO</name>
<dbReference type="InterPro" id="IPR000792">
    <property type="entry name" value="Tscrpt_reg_LuxR_C"/>
</dbReference>
<dbReference type="GO" id="GO:0004016">
    <property type="term" value="F:adenylate cyclase activity"/>
    <property type="evidence" value="ECO:0007669"/>
    <property type="project" value="TreeGrafter"/>
</dbReference>
<keyword evidence="1" id="KW-0547">Nucleotide-binding</keyword>
<dbReference type="PRINTS" id="PR00038">
    <property type="entry name" value="HTHLUXR"/>
</dbReference>
<dbReference type="CDD" id="cd06170">
    <property type="entry name" value="LuxR_C_like"/>
    <property type="match status" value="1"/>
</dbReference>
<dbReference type="GO" id="GO:0003677">
    <property type="term" value="F:DNA binding"/>
    <property type="evidence" value="ECO:0007669"/>
    <property type="project" value="InterPro"/>
</dbReference>
<dbReference type="EMBL" id="VFQF01000002">
    <property type="protein sequence ID" value="TQN45876.1"/>
    <property type="molecule type" value="Genomic_DNA"/>
</dbReference>
<dbReference type="InterPro" id="IPR027417">
    <property type="entry name" value="P-loop_NTPase"/>
</dbReference>
<dbReference type="PROSITE" id="PS50043">
    <property type="entry name" value="HTH_LUXR_2"/>
    <property type="match status" value="1"/>
</dbReference>
<dbReference type="OrthoDB" id="5476461at2"/>
<dbReference type="GO" id="GO:0006355">
    <property type="term" value="P:regulation of DNA-templated transcription"/>
    <property type="evidence" value="ECO:0007669"/>
    <property type="project" value="InterPro"/>
</dbReference>
<dbReference type="PANTHER" id="PTHR16305:SF35">
    <property type="entry name" value="TRANSCRIPTIONAL ACTIVATOR DOMAIN"/>
    <property type="match status" value="1"/>
</dbReference>
<dbReference type="RefSeq" id="WP_141822588.1">
    <property type="nucleotide sequence ID" value="NZ_BAAAQC010000010.1"/>
</dbReference>
<dbReference type="PANTHER" id="PTHR16305">
    <property type="entry name" value="TESTICULAR SOLUBLE ADENYLYL CYCLASE"/>
    <property type="match status" value="1"/>
</dbReference>
<dbReference type="Pfam" id="PF13191">
    <property type="entry name" value="AAA_16"/>
    <property type="match status" value="1"/>
</dbReference>
<dbReference type="SUPFAM" id="SSF52540">
    <property type="entry name" value="P-loop containing nucleoside triphosphate hydrolases"/>
    <property type="match status" value="1"/>
</dbReference>
<accession>A0A543PP69</accession>
<keyword evidence="2" id="KW-0067">ATP-binding</keyword>
<proteinExistence type="predicted"/>
<feature type="domain" description="HTH luxR-type" evidence="3">
    <location>
        <begin position="885"/>
        <end position="950"/>
    </location>
</feature>
<evidence type="ECO:0000313" key="5">
    <source>
        <dbReference type="Proteomes" id="UP000320085"/>
    </source>
</evidence>
<sequence>MTRAFDLEEPVGRDEELALADELLRATLADTTSGQPHARALLISGDAGMGKTTLVHALDSRASALGLGFTVGHCLDLATGVALGPVVQALRSHVHRNVSDPATLPSSAAWLASTAPSAAAGSLARLLDAAESLAEVAPFVLVLEDLHWADESVRSWALAVLRTCRAPLLLGLTYRTEELGRHHPLRPVLVELGRSPGSVHLELPALEAKPIAELGRRRTGRELDLGTIASLVERSEGNPLFVEELLDAHGDGVPGPLRDLLLRHVDRLTAPSARLARLASVGGSVVDVDVLQDASGVTGEQFSAALQEILDGNVIVRRGDRFSFRHALLREAIHDELLPRERAEMHAALARALRARVEAGSTAERWQYGAALALHAYAAHDVPLAFDASVWAGLAGKQYGAGAAADHFERALELWDKVPDAAERSDLARTDLPRLAAKVLTNEGDRARVHALLRQAVDLLPVDGDPLAASRVYTAIGNEWIQVRGVLDQGEALDRAIDLAGPTPTRELAEALVAAAFHESRMLRFGVSLTLAHRALDVATALGAVDLVPKARWEEAGALWDLGRCDESLEVHRAAVHEAEQSDQPGLTLEMAGELAGSLLRKGQTEEGLGLARRTRAAAQRAGLPRLVAFAAEQEAEWLIQDGEFAAAEALYDDECLPARQTYRDCWFRVRLLVARGEGAAAAALEEETIAEHELVPGIDNTPRLIEAHEQRGDVGRVLSTTEAMLLEVAATDSPLVLAQAACHGLRARVLAVAGGVAPSAELVRLSADALAFAQSHSSADWVESWFGVHLAVATALEAQLLGDPAIAECRRAAALGARHGRYTALRPRLELARALLAHAAREEGRELLVATWHEAHTMGAHWVEEQATRTARRFRVGLPLDGGGPGPLNRLTPREREVLELIATGATDRAIATTLFITEKTASAHVGRVLAKLGVSNRGQAAAVARSAQQRTDH</sequence>
<comment type="caution">
    <text evidence="4">The sequence shown here is derived from an EMBL/GenBank/DDBJ whole genome shotgun (WGS) entry which is preliminary data.</text>
</comment>
<dbReference type="GO" id="GO:0005524">
    <property type="term" value="F:ATP binding"/>
    <property type="evidence" value="ECO:0007669"/>
    <property type="project" value="UniProtKB-KW"/>
</dbReference>
<gene>
    <name evidence="4" type="ORF">FHX52_2578</name>
</gene>
<dbReference type="InterPro" id="IPR041664">
    <property type="entry name" value="AAA_16"/>
</dbReference>
<dbReference type="SUPFAM" id="SSF46894">
    <property type="entry name" value="C-terminal effector domain of the bipartite response regulators"/>
    <property type="match status" value="1"/>
</dbReference>
<organism evidence="4 5">
    <name type="scientific">Humibacillus xanthopallidus</name>
    <dbReference type="NCBI Taxonomy" id="412689"/>
    <lineage>
        <taxon>Bacteria</taxon>
        <taxon>Bacillati</taxon>
        <taxon>Actinomycetota</taxon>
        <taxon>Actinomycetes</taxon>
        <taxon>Micrococcales</taxon>
        <taxon>Intrasporangiaceae</taxon>
        <taxon>Humibacillus</taxon>
    </lineage>
</organism>
<dbReference type="SMART" id="SM00421">
    <property type="entry name" value="HTH_LUXR"/>
    <property type="match status" value="1"/>
</dbReference>
<protein>
    <submittedName>
        <fullName evidence="4">Regulatory LuxR family protein</fullName>
    </submittedName>
</protein>
<evidence type="ECO:0000259" key="3">
    <source>
        <dbReference type="PROSITE" id="PS50043"/>
    </source>
</evidence>
<dbReference type="Gene3D" id="1.10.10.10">
    <property type="entry name" value="Winged helix-like DNA-binding domain superfamily/Winged helix DNA-binding domain"/>
    <property type="match status" value="1"/>
</dbReference>
<reference evidence="4 5" key="1">
    <citation type="submission" date="2019-06" db="EMBL/GenBank/DDBJ databases">
        <title>Sequencing the genomes of 1000 actinobacteria strains.</title>
        <authorList>
            <person name="Klenk H.-P."/>
        </authorList>
    </citation>
    <scope>NUCLEOTIDE SEQUENCE [LARGE SCALE GENOMIC DNA]</scope>
    <source>
        <strain evidence="4 5">DSM 21776</strain>
    </source>
</reference>
<evidence type="ECO:0000256" key="2">
    <source>
        <dbReference type="ARBA" id="ARBA00022840"/>
    </source>
</evidence>
<dbReference type="AlphaFoldDB" id="A0A543PP69"/>
<dbReference type="InterPro" id="IPR036388">
    <property type="entry name" value="WH-like_DNA-bd_sf"/>
</dbReference>
<dbReference type="Pfam" id="PF00196">
    <property type="entry name" value="GerE"/>
    <property type="match status" value="1"/>
</dbReference>
<dbReference type="Proteomes" id="UP000320085">
    <property type="component" value="Unassembled WGS sequence"/>
</dbReference>
<evidence type="ECO:0000313" key="4">
    <source>
        <dbReference type="EMBL" id="TQN45876.1"/>
    </source>
</evidence>
<dbReference type="InterPro" id="IPR016032">
    <property type="entry name" value="Sig_transdc_resp-reg_C-effctor"/>
</dbReference>